<dbReference type="Pfam" id="PF01446">
    <property type="entry name" value="Rep_1"/>
    <property type="match status" value="1"/>
</dbReference>
<reference evidence="3" key="2">
    <citation type="submission" date="2015-07" db="EMBL/GenBank/DDBJ databases">
        <title>Plasmids, circular viruses and viroids from rat gut.</title>
        <authorList>
            <person name="Jorgensen T.J."/>
            <person name="Hansen M.A."/>
            <person name="Xu Z."/>
            <person name="Tabak M.A."/>
            <person name="Sorensen S.J."/>
            <person name="Hansen L.H."/>
        </authorList>
    </citation>
    <scope>NUCLEOTIDE SEQUENCE</scope>
    <source>
        <plasmid evidence="3">pRGRH1813</plasmid>
    </source>
</reference>
<evidence type="ECO:0008006" key="4">
    <source>
        <dbReference type="Google" id="ProtNLM"/>
    </source>
</evidence>
<dbReference type="GO" id="GO:0006260">
    <property type="term" value="P:DNA replication"/>
    <property type="evidence" value="ECO:0007669"/>
    <property type="project" value="UniProtKB-KW"/>
</dbReference>
<proteinExistence type="predicted"/>
<keyword evidence="3" id="KW-0614">Plasmid</keyword>
<dbReference type="InterPro" id="IPR000989">
    <property type="entry name" value="Rep"/>
</dbReference>
<dbReference type="AlphaFoldDB" id="A0A0H5QQP6"/>
<evidence type="ECO:0000256" key="1">
    <source>
        <dbReference type="ARBA" id="ARBA00022705"/>
    </source>
</evidence>
<name>A0A0H5QQP6_9ZZZZ</name>
<reference evidence="3" key="1">
    <citation type="submission" date="2015-06" db="EMBL/GenBank/DDBJ databases">
        <authorList>
            <person name="Joergensen T."/>
        </authorList>
    </citation>
    <scope>NUCLEOTIDE SEQUENCE</scope>
    <source>
        <plasmid evidence="3">pRGRH1813</plasmid>
    </source>
</reference>
<accession>A0A0H5QQP6</accession>
<feature type="compositionally biased region" description="Polar residues" evidence="2">
    <location>
        <begin position="32"/>
        <end position="42"/>
    </location>
</feature>
<sequence length="443" mass="48966">MAGFYRILTTQPAMTILMHQARPVHSGGKQIPKSTRSDTPSTHHARAASASAAGRGGAAGAALGINAKLRATLSDRMADRFALQSVARSILPKSRTAKCLRIRAYQRDVEVWKSKEHNTASYGGLQTCGSVWTCPVCSSKIAERRRVEIQGAIATHRAQGGEVQLLTLTVPHTRYDVLEDVLSKQGKALQCFLRDRKVKAVFAEMGYIGQIRAYEVTNGRKGTNNGWHPHFHFLQFVGVKADEVTLMDWKTRLYLRWDVYCQKAGLGSPSFKHGIDLRDGSFASQYVSKWGLEDEMTKGHTKKGKAGGETPFDLLRSYLADSGDKQAAALFAEFAKAFKGKRQLSWSNGLKARFNLVEITDEELVEVTDERSVLLGKILDFQWRDILKIDARSVVLELAARGGWNLVLQFLEIIDGVGGNDDPPDFSQADLLETKNILLSGIS</sequence>
<feature type="region of interest" description="Disordered" evidence="2">
    <location>
        <begin position="21"/>
        <end position="53"/>
    </location>
</feature>
<evidence type="ECO:0000256" key="2">
    <source>
        <dbReference type="SAM" id="MobiDB-lite"/>
    </source>
</evidence>
<dbReference type="GO" id="GO:0003677">
    <property type="term" value="F:DNA binding"/>
    <property type="evidence" value="ECO:0007669"/>
    <property type="project" value="InterPro"/>
</dbReference>
<keyword evidence="1" id="KW-0235">DNA replication</keyword>
<protein>
    <recommendedName>
        <fullName evidence="4">Replication protein</fullName>
    </recommendedName>
</protein>
<organism evidence="3">
    <name type="scientific">uncultured prokaryote</name>
    <dbReference type="NCBI Taxonomy" id="198431"/>
    <lineage>
        <taxon>unclassified sequences</taxon>
        <taxon>environmental samples</taxon>
    </lineage>
</organism>
<evidence type="ECO:0000313" key="3">
    <source>
        <dbReference type="EMBL" id="CRY98012.1"/>
    </source>
</evidence>
<geneLocation type="plasmid" evidence="3">
    <name>pRGRH1813</name>
</geneLocation>
<dbReference type="EMBL" id="LN854312">
    <property type="protein sequence ID" value="CRY98012.1"/>
    <property type="molecule type" value="Genomic_DNA"/>
</dbReference>